<feature type="transmembrane region" description="Helical" evidence="1">
    <location>
        <begin position="29"/>
        <end position="52"/>
    </location>
</feature>
<gene>
    <name evidence="3" type="ORF">SAMN04488523_10191</name>
</gene>
<dbReference type="AlphaFoldDB" id="A0A1I1SX89"/>
<dbReference type="RefSeq" id="WP_177209376.1">
    <property type="nucleotide sequence ID" value="NZ_FOMW01000001.1"/>
</dbReference>
<evidence type="ECO:0000259" key="2">
    <source>
        <dbReference type="PROSITE" id="PS50234"/>
    </source>
</evidence>
<dbReference type="InterPro" id="IPR036465">
    <property type="entry name" value="vWFA_dom_sf"/>
</dbReference>
<accession>A0A1I1SX89</accession>
<dbReference type="InterPro" id="IPR002035">
    <property type="entry name" value="VWF_A"/>
</dbReference>
<protein>
    <submittedName>
        <fullName evidence="3">Flp pilus assembly protein TadG</fullName>
    </submittedName>
</protein>
<dbReference type="SUPFAM" id="SSF53300">
    <property type="entry name" value="vWA-like"/>
    <property type="match status" value="1"/>
</dbReference>
<dbReference type="Proteomes" id="UP000198977">
    <property type="component" value="Unassembled WGS sequence"/>
</dbReference>
<proteinExistence type="predicted"/>
<keyword evidence="4" id="KW-1185">Reference proteome</keyword>
<dbReference type="Gene3D" id="3.40.50.410">
    <property type="entry name" value="von Willebrand factor, type A domain"/>
    <property type="match status" value="1"/>
</dbReference>
<dbReference type="EMBL" id="FOMW01000001">
    <property type="protein sequence ID" value="SFD47640.1"/>
    <property type="molecule type" value="Genomic_DNA"/>
</dbReference>
<evidence type="ECO:0000313" key="3">
    <source>
        <dbReference type="EMBL" id="SFD47640.1"/>
    </source>
</evidence>
<keyword evidence="1" id="KW-1133">Transmembrane helix</keyword>
<organism evidence="3 4">
    <name type="scientific">Sulfitobacter brevis</name>
    <dbReference type="NCBI Taxonomy" id="74348"/>
    <lineage>
        <taxon>Bacteria</taxon>
        <taxon>Pseudomonadati</taxon>
        <taxon>Pseudomonadota</taxon>
        <taxon>Alphaproteobacteria</taxon>
        <taxon>Rhodobacterales</taxon>
        <taxon>Roseobacteraceae</taxon>
        <taxon>Sulfitobacter</taxon>
    </lineage>
</organism>
<evidence type="ECO:0000313" key="4">
    <source>
        <dbReference type="Proteomes" id="UP000198977"/>
    </source>
</evidence>
<keyword evidence="1" id="KW-0472">Membrane</keyword>
<dbReference type="STRING" id="74348.SAMN04488523_10191"/>
<dbReference type="InterPro" id="IPR028087">
    <property type="entry name" value="Tad_N"/>
</dbReference>
<feature type="domain" description="VWFA" evidence="2">
    <location>
        <begin position="150"/>
        <end position="476"/>
    </location>
</feature>
<dbReference type="Pfam" id="PF13400">
    <property type="entry name" value="Tad"/>
    <property type="match status" value="1"/>
</dbReference>
<name>A0A1I1SX89_9RHOB</name>
<sequence>MPNQSRIPHARTFVSWHHPKRFLRAEDGAVTIFALFMVLIMLMVGGIGADLMRNEMERTRLQAVSDRAVLAAADLDQTLTPEDVVRDYFAKSGIPAEYVSKVTVEEGLNYRTVQVDASASMQTQFMHMMGVDRLTVAGRSKAEEKIAKVEISMVLDISGSMANNSKLVNLQDAAGVFIDTVLKPENQDLISVSVVPYSEHVNAGPLIASRLNVNTVHQFGGAAPWAGAPSGVNCLEMPESEFNSVSLNKALWYQQVQHFQWNYSSAYDVTNTVCPQYEYERIIPLSQNAGYLKQQINKYQPRAGTSIFLGLKWGAAMLDPSFASLSNSMAAAGNVDAVFGNRPAAYTDPETLKTVILMTDGQNDRSYRIDSSVYANESHSKHWSQWNFQYYINRYVSSRDRYKWYNQKYTATYGDTLLDNICDAAKASGIVIWSVGFEVTDHGADEMRKCASSPSHFFRVEGRDITKAFEAIARQINQLRLTL</sequence>
<dbReference type="PROSITE" id="PS50234">
    <property type="entry name" value="VWFA"/>
    <property type="match status" value="1"/>
</dbReference>
<keyword evidence="1" id="KW-0812">Transmembrane</keyword>
<evidence type="ECO:0000256" key="1">
    <source>
        <dbReference type="SAM" id="Phobius"/>
    </source>
</evidence>
<reference evidence="3 4" key="1">
    <citation type="submission" date="2016-10" db="EMBL/GenBank/DDBJ databases">
        <authorList>
            <person name="de Groot N.N."/>
        </authorList>
    </citation>
    <scope>NUCLEOTIDE SEQUENCE [LARGE SCALE GENOMIC DNA]</scope>
    <source>
        <strain evidence="3 4">DSM 11443</strain>
    </source>
</reference>